<feature type="region of interest" description="Disordered" evidence="1">
    <location>
        <begin position="269"/>
        <end position="296"/>
    </location>
</feature>
<evidence type="ECO:0000313" key="3">
    <source>
        <dbReference type="Proteomes" id="UP001157006"/>
    </source>
</evidence>
<proteinExistence type="predicted"/>
<dbReference type="Proteomes" id="UP001157006">
    <property type="component" value="Chromosome 2"/>
</dbReference>
<feature type="compositionally biased region" description="Polar residues" evidence="1">
    <location>
        <begin position="275"/>
        <end position="287"/>
    </location>
</feature>
<dbReference type="Gene3D" id="2.40.50.140">
    <property type="entry name" value="Nucleic acid-binding proteins"/>
    <property type="match status" value="1"/>
</dbReference>
<evidence type="ECO:0000313" key="2">
    <source>
        <dbReference type="EMBL" id="CAI8595974.1"/>
    </source>
</evidence>
<keyword evidence="3" id="KW-1185">Reference proteome</keyword>
<dbReference type="AlphaFoldDB" id="A0AAV0ZGH3"/>
<dbReference type="EMBL" id="OX451737">
    <property type="protein sequence ID" value="CAI8595974.1"/>
    <property type="molecule type" value="Genomic_DNA"/>
</dbReference>
<accession>A0AAV0ZGH3</accession>
<gene>
    <name evidence="2" type="ORF">VFH_II011440</name>
</gene>
<evidence type="ECO:0000256" key="1">
    <source>
        <dbReference type="SAM" id="MobiDB-lite"/>
    </source>
</evidence>
<reference evidence="2 3" key="1">
    <citation type="submission" date="2023-01" db="EMBL/GenBank/DDBJ databases">
        <authorList>
            <person name="Kreplak J."/>
        </authorList>
    </citation>
    <scope>NUCLEOTIDE SEQUENCE [LARGE SCALE GENOMIC DNA]</scope>
</reference>
<dbReference type="InterPro" id="IPR012340">
    <property type="entry name" value="NA-bd_OB-fold"/>
</dbReference>
<name>A0AAV0ZGH3_VICFA</name>
<protein>
    <recommendedName>
        <fullName evidence="4">Replication factor A C-terminal domain-containing protein</fullName>
    </recommendedName>
</protein>
<evidence type="ECO:0008006" key="4">
    <source>
        <dbReference type="Google" id="ProtNLM"/>
    </source>
</evidence>
<dbReference type="SUPFAM" id="SSF50249">
    <property type="entry name" value="Nucleic acid-binding proteins"/>
    <property type="match status" value="1"/>
</dbReference>
<organism evidence="2 3">
    <name type="scientific">Vicia faba</name>
    <name type="common">Broad bean</name>
    <name type="synonym">Faba vulgaris</name>
    <dbReference type="NCBI Taxonomy" id="3906"/>
    <lineage>
        <taxon>Eukaryota</taxon>
        <taxon>Viridiplantae</taxon>
        <taxon>Streptophyta</taxon>
        <taxon>Embryophyta</taxon>
        <taxon>Tracheophyta</taxon>
        <taxon>Spermatophyta</taxon>
        <taxon>Magnoliopsida</taxon>
        <taxon>eudicotyledons</taxon>
        <taxon>Gunneridae</taxon>
        <taxon>Pentapetalae</taxon>
        <taxon>rosids</taxon>
        <taxon>fabids</taxon>
        <taxon>Fabales</taxon>
        <taxon>Fabaceae</taxon>
        <taxon>Papilionoideae</taxon>
        <taxon>50 kb inversion clade</taxon>
        <taxon>NPAAA clade</taxon>
        <taxon>Hologalegina</taxon>
        <taxon>IRL clade</taxon>
        <taxon>Fabeae</taxon>
        <taxon>Vicia</taxon>
    </lineage>
</organism>
<sequence>MPKGNIVTVSGQLGSNSQLSSQTSENSQLTPVQKLLSKVVVLPIADIIKLHDITFCATVAEAEVLVAFPFGWYYRSCYLCPCIAHGDIPPFECESGHSTEENFFRYKIEIEVAYAGKSCNFVFWNRECELLLGVSASQLRYTMIQDGIHDALEFPLALDQMLNLEMAFKVKCALEELFGCYAAKNDPFIKELKGPWEAIEVKESVDEAKTDAPGESDIVAVNFIVLSCIEDSENLSNLIVEDSLDLNKVPEVVLTPTNESAENLTLKNESEDALTPTNESAENLTPKNESEDALTPTNESTIVELLDMSDFDLNKLPALDFGVKQEEVKDMIKIYLDYLN</sequence>